<dbReference type="NCBIfam" id="NF009774">
    <property type="entry name" value="PRK13271.1"/>
    <property type="match status" value="1"/>
</dbReference>
<dbReference type="PROSITE" id="PS00927">
    <property type="entry name" value="TREHALASE_1"/>
    <property type="match status" value="1"/>
</dbReference>
<protein>
    <submittedName>
        <fullName evidence="3">Alpha,alpha-trehalase TreF</fullName>
    </submittedName>
</protein>
<evidence type="ECO:0000256" key="2">
    <source>
        <dbReference type="ARBA" id="ARBA00023295"/>
    </source>
</evidence>
<keyword evidence="2" id="KW-0326">Glycosidase</keyword>
<gene>
    <name evidence="3" type="primary">treF</name>
    <name evidence="3" type="ORF">LGQ90_00505</name>
</gene>
<dbReference type="SUPFAM" id="SSF48208">
    <property type="entry name" value="Six-hairpin glycosidases"/>
    <property type="match status" value="1"/>
</dbReference>
<comment type="caution">
    <text evidence="3">The sequence shown here is derived from an EMBL/GenBank/DDBJ whole genome shotgun (WGS) entry which is preliminary data.</text>
</comment>
<evidence type="ECO:0000313" key="4">
    <source>
        <dbReference type="Proteomes" id="UP001139414"/>
    </source>
</evidence>
<keyword evidence="4" id="KW-1185">Reference proteome</keyword>
<dbReference type="NCBIfam" id="NF009773">
    <property type="entry name" value="PRK13270.1"/>
    <property type="match status" value="1"/>
</dbReference>
<reference evidence="3" key="1">
    <citation type="submission" date="2021-10" db="EMBL/GenBank/DDBJ databases">
        <title>Gramella sp. ASW11-100T, isolated from marine sediment.</title>
        <authorList>
            <person name="Xia C."/>
        </authorList>
    </citation>
    <scope>NUCLEOTIDE SEQUENCE</scope>
    <source>
        <strain evidence="3">ASW11-100</strain>
    </source>
</reference>
<evidence type="ECO:0000256" key="1">
    <source>
        <dbReference type="ARBA" id="ARBA00022801"/>
    </source>
</evidence>
<keyword evidence="1" id="KW-0378">Hydrolase</keyword>
<dbReference type="PROSITE" id="PS51257">
    <property type="entry name" value="PROKAR_LIPOPROTEIN"/>
    <property type="match status" value="1"/>
</dbReference>
<dbReference type="PRINTS" id="PR00744">
    <property type="entry name" value="GLHYDRLASE37"/>
</dbReference>
<dbReference type="AlphaFoldDB" id="A0A9X1LG37"/>
<dbReference type="RefSeq" id="WP_229337028.1">
    <property type="nucleotide sequence ID" value="NZ_JAJBZG010000001.1"/>
</dbReference>
<sequence>MKNRLFPYFNYLLIISLFISCKIGPDPEQELDKIENEIEILPPAELYGELFYDVQTREIFPDSKTFVDVKPEYNVGLIRQRYNMLEDTTTKGIKEFVEQHFQLPGNDFEFETDSSSINAHIGKLWDDLKRPSDERKSGTLIPLPEPYIVPGGRFREIYYWDSYFTMLGLQEDGEIETIQNMVDNFAYLINEYGFIPNGNRTYYLGRSQPPFFAMMLKVLAEEKGERVLAKYLPELEKEYNFWMDGSSSLENRKAYRRVVKLKDGEILNRYWDDNTTPRPESYREDVKTTEEAIAQNPDLTKEEVYRNLRAGAESGWDFSSRWLNRNENGKFDLSTIHTTDIVPVDLNSLMYNLESTISEAAQIAGDKEKAKEFTQKAEDRKLAILKYHWSEEVGFFMDYNFRKATLTEQFSLAGVYPLFFEIARKEQAEKIADKLEKDFLKPGGVVTTPYNTGQQWDAPNGWAPLQWLSIQGLRNYDQNDLAGEIKSRWLKLNKDVYGRTYKMLEKYNVEDLSKESGGGEYPTQDGFGWTNGVYQKLSSEN</sequence>
<organism evidence="3 4">
    <name type="scientific">Christiangramia sediminis</name>
    <dbReference type="NCBI Taxonomy" id="2881336"/>
    <lineage>
        <taxon>Bacteria</taxon>
        <taxon>Pseudomonadati</taxon>
        <taxon>Bacteroidota</taxon>
        <taxon>Flavobacteriia</taxon>
        <taxon>Flavobacteriales</taxon>
        <taxon>Flavobacteriaceae</taxon>
        <taxon>Christiangramia</taxon>
    </lineage>
</organism>
<dbReference type="InterPro" id="IPR001661">
    <property type="entry name" value="Glyco_hydro_37"/>
</dbReference>
<accession>A0A9X1LG37</accession>
<dbReference type="Gene3D" id="1.50.10.10">
    <property type="match status" value="1"/>
</dbReference>
<dbReference type="PANTHER" id="PTHR23403">
    <property type="entry name" value="TREHALASE"/>
    <property type="match status" value="1"/>
</dbReference>
<dbReference type="GO" id="GO:0004555">
    <property type="term" value="F:alpha,alpha-trehalase activity"/>
    <property type="evidence" value="ECO:0007669"/>
    <property type="project" value="InterPro"/>
</dbReference>
<dbReference type="EMBL" id="JAJBZG010000001">
    <property type="protein sequence ID" value="MCB7479731.1"/>
    <property type="molecule type" value="Genomic_DNA"/>
</dbReference>
<dbReference type="PROSITE" id="PS00928">
    <property type="entry name" value="TREHALASE_2"/>
    <property type="match status" value="1"/>
</dbReference>
<evidence type="ECO:0000313" key="3">
    <source>
        <dbReference type="EMBL" id="MCB7479731.1"/>
    </source>
</evidence>
<dbReference type="InterPro" id="IPR008928">
    <property type="entry name" value="6-hairpin_glycosidase_sf"/>
</dbReference>
<proteinExistence type="predicted"/>
<dbReference type="GO" id="GO:0005993">
    <property type="term" value="P:trehalose catabolic process"/>
    <property type="evidence" value="ECO:0007669"/>
    <property type="project" value="TreeGrafter"/>
</dbReference>
<dbReference type="InterPro" id="IPR012341">
    <property type="entry name" value="6hp_glycosidase-like_sf"/>
</dbReference>
<dbReference type="InterPro" id="IPR018232">
    <property type="entry name" value="Glyco_hydro_37_CS"/>
</dbReference>
<dbReference type="Proteomes" id="UP001139414">
    <property type="component" value="Unassembled WGS sequence"/>
</dbReference>
<dbReference type="PANTHER" id="PTHR23403:SF1">
    <property type="entry name" value="TREHALASE"/>
    <property type="match status" value="1"/>
</dbReference>
<dbReference type="Pfam" id="PF01204">
    <property type="entry name" value="Trehalase"/>
    <property type="match status" value="1"/>
</dbReference>
<name>A0A9X1LG37_9FLAO</name>